<dbReference type="NCBIfam" id="TIGR01560">
    <property type="entry name" value="put_DNA_pack"/>
    <property type="match status" value="1"/>
</dbReference>
<dbReference type="InterPro" id="IPR021146">
    <property type="entry name" value="Phage_gp6-like_head-tail"/>
</dbReference>
<proteinExistence type="predicted"/>
<dbReference type="InterPro" id="IPR006450">
    <property type="entry name" value="Phage_HK97_gp6-like"/>
</dbReference>
<organism evidence="1">
    <name type="scientific">Siphoviridae sp. ctRRO23</name>
    <dbReference type="NCBI Taxonomy" id="2826334"/>
    <lineage>
        <taxon>Viruses</taxon>
        <taxon>Duplodnaviria</taxon>
        <taxon>Heunggongvirae</taxon>
        <taxon>Uroviricota</taxon>
        <taxon>Caudoviricetes</taxon>
    </lineage>
</organism>
<protein>
    <submittedName>
        <fullName evidence="1">Head tail connector</fullName>
    </submittedName>
</protein>
<dbReference type="CDD" id="cd08054">
    <property type="entry name" value="gp6"/>
    <property type="match status" value="1"/>
</dbReference>
<dbReference type="Pfam" id="PF05135">
    <property type="entry name" value="Phage_connect_1"/>
    <property type="match status" value="1"/>
</dbReference>
<accession>A0A8S5LTC4</accession>
<dbReference type="EMBL" id="BK014730">
    <property type="protein sequence ID" value="DAD73104.1"/>
    <property type="molecule type" value="Genomic_DNA"/>
</dbReference>
<evidence type="ECO:0000313" key="1">
    <source>
        <dbReference type="EMBL" id="DAD73104.1"/>
    </source>
</evidence>
<dbReference type="Gene3D" id="1.10.3230.30">
    <property type="entry name" value="Phage gp6-like head-tail connector protein"/>
    <property type="match status" value="1"/>
</dbReference>
<reference evidence="1" key="1">
    <citation type="journal article" date="2021" name="Proc. Natl. Acad. Sci. U.S.A.">
        <title>A Catalog of Tens of Thousands of Viruses from Human Metagenomes Reveals Hidden Associations with Chronic Diseases.</title>
        <authorList>
            <person name="Tisza M.J."/>
            <person name="Buck C.B."/>
        </authorList>
    </citation>
    <scope>NUCLEOTIDE SEQUENCE</scope>
    <source>
        <strain evidence="1">CtRRO23</strain>
    </source>
</reference>
<name>A0A8S5LTC4_9CAUD</name>
<sequence length="94" mass="10794">MELAELKTYLRIDHDLDDELLKMLVSTAEKFILGSIEVEKTDDERFNYAVTLLVSHWYENRIATSEKAFAEIPFGVTALIHQLRGLDHGVNTDE</sequence>